<dbReference type="InterPro" id="IPR001279">
    <property type="entry name" value="Metallo-B-lactamas"/>
</dbReference>
<dbReference type="AlphaFoldDB" id="A0A1M7S712"/>
<dbReference type="NCBIfam" id="NF001911">
    <property type="entry name" value="PRK00685.1"/>
    <property type="match status" value="1"/>
</dbReference>
<dbReference type="InterPro" id="IPR036866">
    <property type="entry name" value="RibonucZ/Hydroxyglut_hydro"/>
</dbReference>
<protein>
    <recommendedName>
        <fullName evidence="2">UPF0173 metal-dependent hydrolase SAMN02745226_00584</fullName>
    </recommendedName>
</protein>
<accession>A0A1M7S712</accession>
<evidence type="ECO:0000256" key="1">
    <source>
        <dbReference type="ARBA" id="ARBA00022801"/>
    </source>
</evidence>
<dbReference type="GO" id="GO:0016787">
    <property type="term" value="F:hydrolase activity"/>
    <property type="evidence" value="ECO:0007669"/>
    <property type="project" value="UniProtKB-UniRule"/>
</dbReference>
<dbReference type="Proteomes" id="UP000184207">
    <property type="component" value="Unassembled WGS sequence"/>
</dbReference>
<dbReference type="PANTHER" id="PTHR43546">
    <property type="entry name" value="UPF0173 METAL-DEPENDENT HYDROLASE MJ1163-RELATED"/>
    <property type="match status" value="1"/>
</dbReference>
<proteinExistence type="inferred from homology"/>
<dbReference type="RefSeq" id="WP_072758135.1">
    <property type="nucleotide sequence ID" value="NZ_FRDJ01000002.1"/>
</dbReference>
<sequence>MKVTFLGHAAVLVSDIEEKYNVIIDPFISGNPAFPKGFELPKIDYVLVTHGHADHIGDTVEICKEHSSTVISNYELCNYLQTKGCKVHPMHVGGVYYFEFGKVKLTPALHGSGIHDGDKVIYGGNPCGFLIKAEGKTIYHAGDTGLTKEMELLKGVDIAFIPIGGNFVMDVEDALIAVEMFKPKTVVPIHYNTWDIIHADAEKFKDGVEKLGLRCVILKPGESISCEGV</sequence>
<dbReference type="OrthoDB" id="36975at2"/>
<keyword evidence="5" id="KW-1185">Reference proteome</keyword>
<comment type="similarity">
    <text evidence="2">Belongs to the UPF0173 family.</text>
</comment>
<keyword evidence="1 2" id="KW-0378">Hydrolase</keyword>
<dbReference type="Pfam" id="PF12706">
    <property type="entry name" value="Lactamase_B_2"/>
    <property type="match status" value="1"/>
</dbReference>
<dbReference type="InterPro" id="IPR022877">
    <property type="entry name" value="UPF0173"/>
</dbReference>
<dbReference type="SMART" id="SM00849">
    <property type="entry name" value="Lactamase_B"/>
    <property type="match status" value="1"/>
</dbReference>
<dbReference type="SUPFAM" id="SSF56281">
    <property type="entry name" value="Metallo-hydrolase/oxidoreductase"/>
    <property type="match status" value="1"/>
</dbReference>
<evidence type="ECO:0000313" key="5">
    <source>
        <dbReference type="Proteomes" id="UP000184207"/>
    </source>
</evidence>
<gene>
    <name evidence="4" type="ORF">SAMN02745226_00584</name>
</gene>
<dbReference type="InterPro" id="IPR050114">
    <property type="entry name" value="UPF0173_UPF0282_UlaG_hydrolase"/>
</dbReference>
<organism evidence="4 5">
    <name type="scientific">Fervidobacterium gondwanense DSM 13020</name>
    <dbReference type="NCBI Taxonomy" id="1121883"/>
    <lineage>
        <taxon>Bacteria</taxon>
        <taxon>Thermotogati</taxon>
        <taxon>Thermotogota</taxon>
        <taxon>Thermotogae</taxon>
        <taxon>Thermotogales</taxon>
        <taxon>Fervidobacteriaceae</taxon>
        <taxon>Fervidobacterium</taxon>
    </lineage>
</organism>
<evidence type="ECO:0000313" key="4">
    <source>
        <dbReference type="EMBL" id="SHN54256.1"/>
    </source>
</evidence>
<evidence type="ECO:0000259" key="3">
    <source>
        <dbReference type="SMART" id="SM00849"/>
    </source>
</evidence>
<evidence type="ECO:0000256" key="2">
    <source>
        <dbReference type="HAMAP-Rule" id="MF_00457"/>
    </source>
</evidence>
<dbReference type="STRING" id="1121883.SAMN02745226_00584"/>
<dbReference type="PANTHER" id="PTHR43546:SF3">
    <property type="entry name" value="UPF0173 METAL-DEPENDENT HYDROLASE MJ1163"/>
    <property type="match status" value="1"/>
</dbReference>
<dbReference type="EMBL" id="FRDJ01000002">
    <property type="protein sequence ID" value="SHN54256.1"/>
    <property type="molecule type" value="Genomic_DNA"/>
</dbReference>
<dbReference type="HAMAP" id="MF_00457">
    <property type="entry name" value="UPF0173"/>
    <property type="match status" value="1"/>
</dbReference>
<dbReference type="Gene3D" id="3.60.15.10">
    <property type="entry name" value="Ribonuclease Z/Hydroxyacylglutathione hydrolase-like"/>
    <property type="match status" value="1"/>
</dbReference>
<feature type="domain" description="Metallo-beta-lactamase" evidence="3">
    <location>
        <begin position="7"/>
        <end position="190"/>
    </location>
</feature>
<reference evidence="5" key="1">
    <citation type="submission" date="2016-12" db="EMBL/GenBank/DDBJ databases">
        <authorList>
            <person name="Varghese N."/>
            <person name="Submissions S."/>
        </authorList>
    </citation>
    <scope>NUCLEOTIDE SEQUENCE [LARGE SCALE GENOMIC DNA]</scope>
    <source>
        <strain evidence="5">DSM 13020</strain>
    </source>
</reference>
<name>A0A1M7S712_FERGO</name>